<name>A0A239MXY5_9ACTN</name>
<gene>
    <name evidence="5" type="ORF">SAMN05216252_12849</name>
</gene>
<dbReference type="OrthoDB" id="21568at2"/>
<dbReference type="SUPFAM" id="SSF55811">
    <property type="entry name" value="Nudix"/>
    <property type="match status" value="2"/>
</dbReference>
<dbReference type="GO" id="GO:0016787">
    <property type="term" value="F:hydrolase activity"/>
    <property type="evidence" value="ECO:0007669"/>
    <property type="project" value="UniProtKB-KW"/>
</dbReference>
<organism evidence="5 6">
    <name type="scientific">Actinacidiphila glaucinigra</name>
    <dbReference type="NCBI Taxonomy" id="235986"/>
    <lineage>
        <taxon>Bacteria</taxon>
        <taxon>Bacillati</taxon>
        <taxon>Actinomycetota</taxon>
        <taxon>Actinomycetes</taxon>
        <taxon>Kitasatosporales</taxon>
        <taxon>Streptomycetaceae</taxon>
        <taxon>Actinacidiphila</taxon>
    </lineage>
</organism>
<dbReference type="EMBL" id="FZOF01000028">
    <property type="protein sequence ID" value="SNT46729.1"/>
    <property type="molecule type" value="Genomic_DNA"/>
</dbReference>
<accession>A0A239MXY5</accession>
<evidence type="ECO:0000256" key="2">
    <source>
        <dbReference type="ARBA" id="ARBA00022801"/>
    </source>
</evidence>
<protein>
    <submittedName>
        <fullName evidence="5">ADP-ribose pyrophosphatase YjhB, NUDIX family</fullName>
    </submittedName>
</protein>
<keyword evidence="2" id="KW-0378">Hydrolase</keyword>
<keyword evidence="3" id="KW-0460">Magnesium</keyword>
<proteinExistence type="predicted"/>
<evidence type="ECO:0000313" key="5">
    <source>
        <dbReference type="EMBL" id="SNT46729.1"/>
    </source>
</evidence>
<keyword evidence="6" id="KW-1185">Reference proteome</keyword>
<dbReference type="RefSeq" id="WP_089228071.1">
    <property type="nucleotide sequence ID" value="NZ_FZOF01000028.1"/>
</dbReference>
<dbReference type="Gene3D" id="3.90.79.10">
    <property type="entry name" value="Nucleoside Triphosphate Pyrophosphohydrolase"/>
    <property type="match status" value="2"/>
</dbReference>
<dbReference type="CDD" id="cd04683">
    <property type="entry name" value="NUDIX_Hydrolase"/>
    <property type="match status" value="1"/>
</dbReference>
<dbReference type="InterPro" id="IPR000086">
    <property type="entry name" value="NUDIX_hydrolase_dom"/>
</dbReference>
<dbReference type="PANTHER" id="PTHR43046:SF12">
    <property type="entry name" value="GDP-MANNOSE MANNOSYL HYDROLASE"/>
    <property type="match status" value="1"/>
</dbReference>
<feature type="domain" description="Nudix hydrolase" evidence="4">
    <location>
        <begin position="153"/>
        <end position="285"/>
    </location>
</feature>
<dbReference type="PROSITE" id="PS51462">
    <property type="entry name" value="NUDIX"/>
    <property type="match status" value="2"/>
</dbReference>
<dbReference type="Pfam" id="PF00293">
    <property type="entry name" value="NUDIX"/>
    <property type="match status" value="2"/>
</dbReference>
<dbReference type="InterPro" id="IPR015797">
    <property type="entry name" value="NUDIX_hydrolase-like_dom_sf"/>
</dbReference>
<evidence type="ECO:0000313" key="6">
    <source>
        <dbReference type="Proteomes" id="UP000198280"/>
    </source>
</evidence>
<reference evidence="5 6" key="1">
    <citation type="submission" date="2017-06" db="EMBL/GenBank/DDBJ databases">
        <authorList>
            <person name="Kim H.J."/>
            <person name="Triplett B.A."/>
        </authorList>
    </citation>
    <scope>NUCLEOTIDE SEQUENCE [LARGE SCALE GENOMIC DNA]</scope>
    <source>
        <strain evidence="5 6">CGMCC 4.1858</strain>
    </source>
</reference>
<comment type="cofactor">
    <cofactor evidence="1">
        <name>Mg(2+)</name>
        <dbReference type="ChEBI" id="CHEBI:18420"/>
    </cofactor>
</comment>
<dbReference type="Proteomes" id="UP000198280">
    <property type="component" value="Unassembled WGS sequence"/>
</dbReference>
<evidence type="ECO:0000256" key="1">
    <source>
        <dbReference type="ARBA" id="ARBA00001946"/>
    </source>
</evidence>
<dbReference type="AlphaFoldDB" id="A0A239MXY5"/>
<evidence type="ECO:0000259" key="4">
    <source>
        <dbReference type="PROSITE" id="PS51462"/>
    </source>
</evidence>
<evidence type="ECO:0000256" key="3">
    <source>
        <dbReference type="ARBA" id="ARBA00022842"/>
    </source>
</evidence>
<sequence>MTSLHAAEPAAEPRSASVLVHNDRGEYLLHLRDHRPDIRNPGTWSLPGGGREPHDTSLEAAARRKLREEAGLDLPALRAFAVEHVHDREGSPLPVQVFTARWNGDPDALEPTEGVMLRWFRPEVMPRLRLSHATLELVRRHAGRATAGGGSVLHIVGAHLYLENPAGEVLLGLRHPDSAFAGGEWHFPAGHCERESAVACLVREADEEAGLRISPEDAEFAHAVHLVDAAGGRPRMQLVFRVRRWQGEPVVREPDKCLSWRWWHPDALPERLVPYTRAAIEGIRAGRPYTESGWT</sequence>
<feature type="domain" description="Nudix hydrolase" evidence="4">
    <location>
        <begin position="11"/>
        <end position="142"/>
    </location>
</feature>
<dbReference type="PANTHER" id="PTHR43046">
    <property type="entry name" value="GDP-MANNOSE MANNOSYL HYDROLASE"/>
    <property type="match status" value="1"/>
</dbReference>